<reference evidence="2 3" key="1">
    <citation type="submission" date="2013-04" db="EMBL/GenBank/DDBJ databases">
        <title>Oceanococcus atlanticus 22II-S10r2 Genome Sequencing.</title>
        <authorList>
            <person name="Lai Q."/>
            <person name="Li G."/>
            <person name="Shao Z."/>
        </authorList>
    </citation>
    <scope>NUCLEOTIDE SEQUENCE [LARGE SCALE GENOMIC DNA]</scope>
    <source>
        <strain evidence="2 3">22II-S10r2</strain>
    </source>
</reference>
<evidence type="ECO:0000313" key="3">
    <source>
        <dbReference type="Proteomes" id="UP000192342"/>
    </source>
</evidence>
<protein>
    <submittedName>
        <fullName evidence="2">Uncharacterized protein</fullName>
    </submittedName>
</protein>
<proteinExistence type="predicted"/>
<evidence type="ECO:0000256" key="1">
    <source>
        <dbReference type="SAM" id="Phobius"/>
    </source>
</evidence>
<feature type="transmembrane region" description="Helical" evidence="1">
    <location>
        <begin position="26"/>
        <end position="47"/>
    </location>
</feature>
<dbReference type="OrthoDB" id="6402665at2"/>
<organism evidence="2 3">
    <name type="scientific">Oceanococcus atlanticus</name>
    <dbReference type="NCBI Taxonomy" id="1317117"/>
    <lineage>
        <taxon>Bacteria</taxon>
        <taxon>Pseudomonadati</taxon>
        <taxon>Pseudomonadota</taxon>
        <taxon>Gammaproteobacteria</taxon>
        <taxon>Chromatiales</taxon>
        <taxon>Oceanococcaceae</taxon>
        <taxon>Oceanococcus</taxon>
    </lineage>
</organism>
<evidence type="ECO:0000313" key="2">
    <source>
        <dbReference type="EMBL" id="ORE85845.1"/>
    </source>
</evidence>
<dbReference type="AlphaFoldDB" id="A0A1Y1SBZ1"/>
<keyword evidence="1" id="KW-0472">Membrane</keyword>
<feature type="transmembrane region" description="Helical" evidence="1">
    <location>
        <begin position="53"/>
        <end position="74"/>
    </location>
</feature>
<keyword evidence="3" id="KW-1185">Reference proteome</keyword>
<name>A0A1Y1SBZ1_9GAMM</name>
<accession>A0A1Y1SBZ1</accession>
<dbReference type="EMBL" id="AQQV01000003">
    <property type="protein sequence ID" value="ORE85845.1"/>
    <property type="molecule type" value="Genomic_DNA"/>
</dbReference>
<dbReference type="Proteomes" id="UP000192342">
    <property type="component" value="Unassembled WGS sequence"/>
</dbReference>
<keyword evidence="1" id="KW-1133">Transmembrane helix</keyword>
<dbReference type="RefSeq" id="WP_083561888.1">
    <property type="nucleotide sequence ID" value="NZ_AQQV01000003.1"/>
</dbReference>
<feature type="transmembrane region" description="Helical" evidence="1">
    <location>
        <begin position="275"/>
        <end position="297"/>
    </location>
</feature>
<comment type="caution">
    <text evidence="2">The sequence shown here is derived from an EMBL/GenBank/DDBJ whole genome shotgun (WGS) entry which is preliminary data.</text>
</comment>
<sequence>MPEFDWQQEKQWQTERMASGARRNHWWLLGMAAFVIALAMPATLAIPQELGKGNWAILSVLLFQLIGAGLLLAAGREWLAWQQFGEVHLHLSPWPAAIGGALAGHFELTPRLPDAHSITLSVECQRQQRGQRSNQLTTQWMRELQLQPLAPHERQIWFHFELPEGLPACTPRDSSHIKWTLTLRVHKAGPDLVRRFDIPVFAGEGDNPLARRRMRAIAPQHDEHIARDLHVTRRHNGLSLTQATGHAWKTALGLMLFGLACLASSLFLWHAGGLAVAVSLMVGGCAALLIMLALWLFGLRRDVLLANDYVATRLYWIGLPISTRRVERDAVKGLQWRRIGSATSGTRSTLYYALQLGLKQAKPLDLCRGLATLEYTESAARMLSRETGIGLLGRV</sequence>
<dbReference type="STRING" id="1317117.ATO7_11148"/>
<feature type="transmembrane region" description="Helical" evidence="1">
    <location>
        <begin position="251"/>
        <end position="269"/>
    </location>
</feature>
<gene>
    <name evidence="2" type="ORF">ATO7_11148</name>
</gene>
<keyword evidence="1" id="KW-0812">Transmembrane</keyword>